<evidence type="ECO:0000313" key="2">
    <source>
        <dbReference type="Proteomes" id="UP000092154"/>
    </source>
</evidence>
<accession>A0A1B7MYW9</accession>
<proteinExistence type="predicted"/>
<dbReference type="Proteomes" id="UP000092154">
    <property type="component" value="Unassembled WGS sequence"/>
</dbReference>
<gene>
    <name evidence="1" type="ORF">K503DRAFT_209537</name>
</gene>
<dbReference type="AlphaFoldDB" id="A0A1B7MYW9"/>
<protein>
    <submittedName>
        <fullName evidence="1">Uncharacterized protein</fullName>
    </submittedName>
</protein>
<evidence type="ECO:0000313" key="1">
    <source>
        <dbReference type="EMBL" id="OAX37798.1"/>
    </source>
</evidence>
<dbReference type="OrthoDB" id="10481107at2759"/>
<name>A0A1B7MYW9_9AGAM</name>
<organism evidence="1 2">
    <name type="scientific">Rhizopogon vinicolor AM-OR11-026</name>
    <dbReference type="NCBI Taxonomy" id="1314800"/>
    <lineage>
        <taxon>Eukaryota</taxon>
        <taxon>Fungi</taxon>
        <taxon>Dikarya</taxon>
        <taxon>Basidiomycota</taxon>
        <taxon>Agaricomycotina</taxon>
        <taxon>Agaricomycetes</taxon>
        <taxon>Agaricomycetidae</taxon>
        <taxon>Boletales</taxon>
        <taxon>Suillineae</taxon>
        <taxon>Rhizopogonaceae</taxon>
        <taxon>Rhizopogon</taxon>
    </lineage>
</organism>
<reference evidence="1 2" key="1">
    <citation type="submission" date="2016-06" db="EMBL/GenBank/DDBJ databases">
        <title>Comparative genomics of the ectomycorrhizal sister species Rhizopogon vinicolor and Rhizopogon vesiculosus (Basidiomycota: Boletales) reveals a divergence of the mating type B locus.</title>
        <authorList>
            <consortium name="DOE Joint Genome Institute"/>
            <person name="Mujic A.B."/>
            <person name="Kuo A."/>
            <person name="Tritt A."/>
            <person name="Lipzen A."/>
            <person name="Chen C."/>
            <person name="Johnson J."/>
            <person name="Sharma A."/>
            <person name="Barry K."/>
            <person name="Grigoriev I.V."/>
            <person name="Spatafora J.W."/>
        </authorList>
    </citation>
    <scope>NUCLEOTIDE SEQUENCE [LARGE SCALE GENOMIC DNA]</scope>
    <source>
        <strain evidence="1 2">AM-OR11-026</strain>
    </source>
</reference>
<dbReference type="EMBL" id="KV448330">
    <property type="protein sequence ID" value="OAX37798.1"/>
    <property type="molecule type" value="Genomic_DNA"/>
</dbReference>
<dbReference type="InParanoid" id="A0A1B7MYW9"/>
<sequence>MRSSLTRIPVSAYTGSVFGVHLTLSHRALTLSQLQRLIGGMSYPATPLHCTAKHEDQKQSPTGEHITDTVCTFEFRYSYTSTIYNCG</sequence>
<keyword evidence="2" id="KW-1185">Reference proteome</keyword>